<keyword evidence="1" id="KW-0812">Transmembrane</keyword>
<keyword evidence="1" id="KW-1133">Transmembrane helix</keyword>
<evidence type="ECO:0000256" key="1">
    <source>
        <dbReference type="SAM" id="Phobius"/>
    </source>
</evidence>
<dbReference type="RefSeq" id="XP_022403679.1">
    <property type="nucleotide sequence ID" value="XM_022545824.1"/>
</dbReference>
<accession>A0A1L9VSW4</accession>
<dbReference type="VEuPathDB" id="FungiDB:ASPGLDRAFT_43465"/>
<dbReference type="AlphaFoldDB" id="A0A1L9VSW4"/>
<dbReference type="EMBL" id="KV878891">
    <property type="protein sequence ID" value="OJJ86990.1"/>
    <property type="molecule type" value="Genomic_DNA"/>
</dbReference>
<keyword evidence="1" id="KW-0472">Membrane</keyword>
<dbReference type="GeneID" id="34462085"/>
<name>A0A1L9VSW4_ASPGL</name>
<proteinExistence type="predicted"/>
<organism evidence="2 3">
    <name type="scientific">Aspergillus glaucus CBS 516.65</name>
    <dbReference type="NCBI Taxonomy" id="1160497"/>
    <lineage>
        <taxon>Eukaryota</taxon>
        <taxon>Fungi</taxon>
        <taxon>Dikarya</taxon>
        <taxon>Ascomycota</taxon>
        <taxon>Pezizomycotina</taxon>
        <taxon>Eurotiomycetes</taxon>
        <taxon>Eurotiomycetidae</taxon>
        <taxon>Eurotiales</taxon>
        <taxon>Aspergillaceae</taxon>
        <taxon>Aspergillus</taxon>
        <taxon>Aspergillus subgen. Aspergillus</taxon>
    </lineage>
</organism>
<sequence>MFSPVISPILPTVSFPASILPPMSISVLPILLKSFLVHKTAVILTFFIPTPGFPLFPSSPQAVSTMAPRS</sequence>
<evidence type="ECO:0000313" key="2">
    <source>
        <dbReference type="EMBL" id="OJJ86990.1"/>
    </source>
</evidence>
<evidence type="ECO:0000313" key="3">
    <source>
        <dbReference type="Proteomes" id="UP000184300"/>
    </source>
</evidence>
<protein>
    <submittedName>
        <fullName evidence="2">Uncharacterized protein</fullName>
    </submittedName>
</protein>
<reference evidence="3" key="1">
    <citation type="journal article" date="2017" name="Genome Biol.">
        <title>Comparative genomics reveals high biological diversity and specific adaptations in the industrially and medically important fungal genus Aspergillus.</title>
        <authorList>
            <person name="de Vries R.P."/>
            <person name="Riley R."/>
            <person name="Wiebenga A."/>
            <person name="Aguilar-Osorio G."/>
            <person name="Amillis S."/>
            <person name="Uchima C.A."/>
            <person name="Anderluh G."/>
            <person name="Asadollahi M."/>
            <person name="Askin M."/>
            <person name="Barry K."/>
            <person name="Battaglia E."/>
            <person name="Bayram O."/>
            <person name="Benocci T."/>
            <person name="Braus-Stromeyer S.A."/>
            <person name="Caldana C."/>
            <person name="Canovas D."/>
            <person name="Cerqueira G.C."/>
            <person name="Chen F."/>
            <person name="Chen W."/>
            <person name="Choi C."/>
            <person name="Clum A."/>
            <person name="Dos Santos R.A."/>
            <person name="Damasio A.R."/>
            <person name="Diallinas G."/>
            <person name="Emri T."/>
            <person name="Fekete E."/>
            <person name="Flipphi M."/>
            <person name="Freyberg S."/>
            <person name="Gallo A."/>
            <person name="Gournas C."/>
            <person name="Habgood R."/>
            <person name="Hainaut M."/>
            <person name="Harispe M.L."/>
            <person name="Henrissat B."/>
            <person name="Hilden K.S."/>
            <person name="Hope R."/>
            <person name="Hossain A."/>
            <person name="Karabika E."/>
            <person name="Karaffa L."/>
            <person name="Karanyi Z."/>
            <person name="Krasevec N."/>
            <person name="Kuo A."/>
            <person name="Kusch H."/>
            <person name="LaButti K."/>
            <person name="Lagendijk E.L."/>
            <person name="Lapidus A."/>
            <person name="Levasseur A."/>
            <person name="Lindquist E."/>
            <person name="Lipzen A."/>
            <person name="Logrieco A.F."/>
            <person name="MacCabe A."/>
            <person name="Maekelae M.R."/>
            <person name="Malavazi I."/>
            <person name="Melin P."/>
            <person name="Meyer V."/>
            <person name="Mielnichuk N."/>
            <person name="Miskei M."/>
            <person name="Molnar A.P."/>
            <person name="Mule G."/>
            <person name="Ngan C.Y."/>
            <person name="Orejas M."/>
            <person name="Orosz E."/>
            <person name="Ouedraogo J.P."/>
            <person name="Overkamp K.M."/>
            <person name="Park H.-S."/>
            <person name="Perrone G."/>
            <person name="Piumi F."/>
            <person name="Punt P.J."/>
            <person name="Ram A.F."/>
            <person name="Ramon A."/>
            <person name="Rauscher S."/>
            <person name="Record E."/>
            <person name="Riano-Pachon D.M."/>
            <person name="Robert V."/>
            <person name="Roehrig J."/>
            <person name="Ruller R."/>
            <person name="Salamov A."/>
            <person name="Salih N.S."/>
            <person name="Samson R.A."/>
            <person name="Sandor E."/>
            <person name="Sanguinetti M."/>
            <person name="Schuetze T."/>
            <person name="Sepcic K."/>
            <person name="Shelest E."/>
            <person name="Sherlock G."/>
            <person name="Sophianopoulou V."/>
            <person name="Squina F.M."/>
            <person name="Sun H."/>
            <person name="Susca A."/>
            <person name="Todd R.B."/>
            <person name="Tsang A."/>
            <person name="Unkles S.E."/>
            <person name="van de Wiele N."/>
            <person name="van Rossen-Uffink D."/>
            <person name="Oliveira J.V."/>
            <person name="Vesth T.C."/>
            <person name="Visser J."/>
            <person name="Yu J.-H."/>
            <person name="Zhou M."/>
            <person name="Andersen M.R."/>
            <person name="Archer D.B."/>
            <person name="Baker S.E."/>
            <person name="Benoit I."/>
            <person name="Brakhage A.A."/>
            <person name="Braus G.H."/>
            <person name="Fischer R."/>
            <person name="Frisvad J.C."/>
            <person name="Goldman G.H."/>
            <person name="Houbraken J."/>
            <person name="Oakley B."/>
            <person name="Pocsi I."/>
            <person name="Scazzocchio C."/>
            <person name="Seiboth B."/>
            <person name="vanKuyk P.A."/>
            <person name="Wortman J."/>
            <person name="Dyer P.S."/>
            <person name="Grigoriev I.V."/>
        </authorList>
    </citation>
    <scope>NUCLEOTIDE SEQUENCE [LARGE SCALE GENOMIC DNA]</scope>
    <source>
        <strain evidence="3">CBS 516.65</strain>
    </source>
</reference>
<dbReference type="Proteomes" id="UP000184300">
    <property type="component" value="Unassembled WGS sequence"/>
</dbReference>
<gene>
    <name evidence="2" type="ORF">ASPGLDRAFT_43465</name>
</gene>
<keyword evidence="3" id="KW-1185">Reference proteome</keyword>
<feature type="transmembrane region" description="Helical" evidence="1">
    <location>
        <begin position="12"/>
        <end position="32"/>
    </location>
</feature>